<keyword evidence="3" id="KW-0547">Nucleotide-binding</keyword>
<dbReference type="PANTHER" id="PTHR46743">
    <property type="entry name" value="TEICHOIC ACIDS EXPORT ATP-BINDING PROTEIN TAGH"/>
    <property type="match status" value="1"/>
</dbReference>
<dbReference type="InterPro" id="IPR027417">
    <property type="entry name" value="P-loop_NTPase"/>
</dbReference>
<evidence type="ECO:0000313" key="7">
    <source>
        <dbReference type="Proteomes" id="UP000555728"/>
    </source>
</evidence>
<feature type="domain" description="ABC transporter" evidence="5">
    <location>
        <begin position="34"/>
        <end position="255"/>
    </location>
</feature>
<gene>
    <name evidence="6" type="ORF">GGD88_001496</name>
</gene>
<dbReference type="Gene3D" id="3.40.50.300">
    <property type="entry name" value="P-loop containing nucleotide triphosphate hydrolases"/>
    <property type="match status" value="1"/>
</dbReference>
<dbReference type="GO" id="GO:0016020">
    <property type="term" value="C:membrane"/>
    <property type="evidence" value="ECO:0007669"/>
    <property type="project" value="InterPro"/>
</dbReference>
<dbReference type="RefSeq" id="WP_184433551.1">
    <property type="nucleotide sequence ID" value="NZ_JACIGI010000009.1"/>
</dbReference>
<keyword evidence="4" id="KW-0067">ATP-binding</keyword>
<dbReference type="GO" id="GO:0140359">
    <property type="term" value="F:ABC-type transporter activity"/>
    <property type="evidence" value="ECO:0007669"/>
    <property type="project" value="InterPro"/>
</dbReference>
<dbReference type="PROSITE" id="PS50893">
    <property type="entry name" value="ABC_TRANSPORTER_2"/>
    <property type="match status" value="1"/>
</dbReference>
<sequence length="436" mass="44834">MSAALLSLDGVSKGFPAAPGADRRAWARQVWRALWGRDPVPRAAGPGTVAALEGVSLTVRRGESVGVVGLNGAGKTTLLRLAAGHLAPDAGRVTRTGRVATLMDLTAGLAPALSGRDCIPLAGALAGRSRAEMAAAAPHIEAFCGLGPALDRPVGGYSSGMALRLGFAIAVHCDPDLLLVDEVLSVGDFPFRQRCLARMMVLRERAAVVLVSHNLAEVARFCDRVVVLDRGRVAYDGLPEAGLALYRRLAEGAEGAEGAAPAPRDSEDGATPGFLKPLFHDATRVGPLDLAWLDDGGAAVATAPFGAPLTLRLRARLAAPARALFVGVPLYAPDGTRISGLASDLAHPPVAAGAGATVTATLTVPAPRLNPGPWHGVAVLHDGPGTLARQPLPPLTITGGPSRHWGHWTPAATWTLSAGARSAPEEGCEARAKVPE</sequence>
<evidence type="ECO:0000256" key="2">
    <source>
        <dbReference type="ARBA" id="ARBA00022448"/>
    </source>
</evidence>
<dbReference type="AlphaFoldDB" id="A0A7W6RZ85"/>
<evidence type="ECO:0000256" key="3">
    <source>
        <dbReference type="ARBA" id="ARBA00022741"/>
    </source>
</evidence>
<comment type="similarity">
    <text evidence="1">Belongs to the ABC transporter superfamily.</text>
</comment>
<dbReference type="GO" id="GO:0005524">
    <property type="term" value="F:ATP binding"/>
    <property type="evidence" value="ECO:0007669"/>
    <property type="project" value="UniProtKB-KW"/>
</dbReference>
<keyword evidence="2" id="KW-0813">Transport</keyword>
<evidence type="ECO:0000259" key="5">
    <source>
        <dbReference type="PROSITE" id="PS50893"/>
    </source>
</evidence>
<dbReference type="SMART" id="SM00382">
    <property type="entry name" value="AAA"/>
    <property type="match status" value="1"/>
</dbReference>
<dbReference type="InterPro" id="IPR015860">
    <property type="entry name" value="ABC_transpr_TagH-like"/>
</dbReference>
<accession>A0A7W6RZ85</accession>
<dbReference type="Proteomes" id="UP000555728">
    <property type="component" value="Unassembled WGS sequence"/>
</dbReference>
<dbReference type="PANTHER" id="PTHR46743:SF2">
    <property type="entry name" value="TEICHOIC ACIDS EXPORT ATP-BINDING PROTEIN TAGH"/>
    <property type="match status" value="1"/>
</dbReference>
<dbReference type="InterPro" id="IPR003593">
    <property type="entry name" value="AAA+_ATPase"/>
</dbReference>
<organism evidence="6 7">
    <name type="scientific">Roseospira goensis</name>
    <dbReference type="NCBI Taxonomy" id="391922"/>
    <lineage>
        <taxon>Bacteria</taxon>
        <taxon>Pseudomonadati</taxon>
        <taxon>Pseudomonadota</taxon>
        <taxon>Alphaproteobacteria</taxon>
        <taxon>Rhodospirillales</taxon>
        <taxon>Rhodospirillaceae</taxon>
        <taxon>Roseospira</taxon>
    </lineage>
</organism>
<evidence type="ECO:0000256" key="1">
    <source>
        <dbReference type="ARBA" id="ARBA00005417"/>
    </source>
</evidence>
<dbReference type="CDD" id="cd03220">
    <property type="entry name" value="ABC_KpsT_Wzt"/>
    <property type="match status" value="1"/>
</dbReference>
<dbReference type="InterPro" id="IPR050683">
    <property type="entry name" value="Bact_Polysacc_Export_ATP-bd"/>
</dbReference>
<reference evidence="6 7" key="1">
    <citation type="submission" date="2020-08" db="EMBL/GenBank/DDBJ databases">
        <title>Genome sequencing of Purple Non-Sulfur Bacteria from various extreme environments.</title>
        <authorList>
            <person name="Mayer M."/>
        </authorList>
    </citation>
    <scope>NUCLEOTIDE SEQUENCE [LARGE SCALE GENOMIC DNA]</scope>
    <source>
        <strain evidence="6 7">JA135</strain>
    </source>
</reference>
<comment type="caution">
    <text evidence="6">The sequence shown here is derived from an EMBL/GenBank/DDBJ whole genome shotgun (WGS) entry which is preliminary data.</text>
</comment>
<dbReference type="InterPro" id="IPR003439">
    <property type="entry name" value="ABC_transporter-like_ATP-bd"/>
</dbReference>
<name>A0A7W6RZ85_9PROT</name>
<keyword evidence="7" id="KW-1185">Reference proteome</keyword>
<dbReference type="GO" id="GO:0016887">
    <property type="term" value="F:ATP hydrolysis activity"/>
    <property type="evidence" value="ECO:0007669"/>
    <property type="project" value="InterPro"/>
</dbReference>
<dbReference type="SUPFAM" id="SSF52540">
    <property type="entry name" value="P-loop containing nucleoside triphosphate hydrolases"/>
    <property type="match status" value="1"/>
</dbReference>
<evidence type="ECO:0000313" key="6">
    <source>
        <dbReference type="EMBL" id="MBB4285776.1"/>
    </source>
</evidence>
<proteinExistence type="inferred from homology"/>
<dbReference type="Pfam" id="PF00005">
    <property type="entry name" value="ABC_tran"/>
    <property type="match status" value="1"/>
</dbReference>
<evidence type="ECO:0000256" key="4">
    <source>
        <dbReference type="ARBA" id="ARBA00022840"/>
    </source>
</evidence>
<dbReference type="EMBL" id="JACIGI010000009">
    <property type="protein sequence ID" value="MBB4285776.1"/>
    <property type="molecule type" value="Genomic_DNA"/>
</dbReference>
<protein>
    <submittedName>
        <fullName evidence="6">ABC-type polysaccharide/polyol phosphate transport system ATPase subunit</fullName>
    </submittedName>
</protein>